<dbReference type="Pfam" id="PF00583">
    <property type="entry name" value="Acetyltransf_1"/>
    <property type="match status" value="1"/>
</dbReference>
<dbReference type="OrthoDB" id="9797989at2"/>
<dbReference type="Proteomes" id="UP000198604">
    <property type="component" value="Unassembled WGS sequence"/>
</dbReference>
<dbReference type="InterPro" id="IPR016181">
    <property type="entry name" value="Acyl_CoA_acyltransferase"/>
</dbReference>
<accession>A0A0E4H7X9</accession>
<dbReference type="Gene3D" id="3.40.630.30">
    <property type="match status" value="1"/>
</dbReference>
<organism evidence="2 3">
    <name type="scientific">Streptococcus varani</name>
    <dbReference type="NCBI Taxonomy" id="1608583"/>
    <lineage>
        <taxon>Bacteria</taxon>
        <taxon>Bacillati</taxon>
        <taxon>Bacillota</taxon>
        <taxon>Bacilli</taxon>
        <taxon>Lactobacillales</taxon>
        <taxon>Streptococcaceae</taxon>
        <taxon>Streptococcus</taxon>
    </lineage>
</organism>
<dbReference type="AlphaFoldDB" id="A0A0E4H7X9"/>
<dbReference type="PANTHER" id="PTHR39173">
    <property type="entry name" value="ACETYLTRANSFERASE"/>
    <property type="match status" value="1"/>
</dbReference>
<dbReference type="EMBL" id="CTEN01000002">
    <property type="protein sequence ID" value="CQR24857.1"/>
    <property type="molecule type" value="Genomic_DNA"/>
</dbReference>
<dbReference type="PROSITE" id="PS51186">
    <property type="entry name" value="GNAT"/>
    <property type="match status" value="1"/>
</dbReference>
<feature type="domain" description="N-acetyltransferase" evidence="1">
    <location>
        <begin position="1"/>
        <end position="171"/>
    </location>
</feature>
<evidence type="ECO:0000259" key="1">
    <source>
        <dbReference type="PROSITE" id="PS51186"/>
    </source>
</evidence>
<dbReference type="SUPFAM" id="SSF55729">
    <property type="entry name" value="Acyl-CoA N-acyltransferases (Nat)"/>
    <property type="match status" value="1"/>
</dbReference>
<dbReference type="GO" id="GO:0016747">
    <property type="term" value="F:acyltransferase activity, transferring groups other than amino-acyl groups"/>
    <property type="evidence" value="ECO:0007669"/>
    <property type="project" value="InterPro"/>
</dbReference>
<reference evidence="3" key="1">
    <citation type="submission" date="2015-03" db="EMBL/GenBank/DDBJ databases">
        <authorList>
            <person name="Urmite Genomes"/>
        </authorList>
    </citation>
    <scope>NUCLEOTIDE SEQUENCE [LARGE SCALE GENOMIC DNA]</scope>
    <source>
        <strain evidence="3">FF10</strain>
    </source>
</reference>
<dbReference type="CDD" id="cd04301">
    <property type="entry name" value="NAT_SF"/>
    <property type="match status" value="1"/>
</dbReference>
<dbReference type="STRING" id="1608583.BN1356_01211"/>
<evidence type="ECO:0000313" key="3">
    <source>
        <dbReference type="Proteomes" id="UP000198604"/>
    </source>
</evidence>
<protein>
    <submittedName>
        <fullName evidence="2">Acetyltransferase</fullName>
    </submittedName>
</protein>
<name>A0A0E4H7X9_9STRE</name>
<sequence length="186" mass="21960">MEFRKIKLEDEKAYREFEAAMLEDKKSNPFVEWWHIEDFQSFVSKEEKSEVKAKGQSWSIYTRYFAFLDGKIVGNVICYWELGHPDCQKLGHMGYMVAPSFRRQGFASRFISFALKRYREKGMDSILIATDQTNLASRRLIEKMGGQLVALEEVEYQEQLLQSARYKLKLKHFMSDTSQSLNKQRI</sequence>
<dbReference type="PANTHER" id="PTHR39173:SF1">
    <property type="entry name" value="ACETYLTRANSFERASE"/>
    <property type="match status" value="1"/>
</dbReference>
<evidence type="ECO:0000313" key="2">
    <source>
        <dbReference type="EMBL" id="CQR24857.1"/>
    </source>
</evidence>
<proteinExistence type="predicted"/>
<dbReference type="RefSeq" id="WP_093650453.1">
    <property type="nucleotide sequence ID" value="NZ_CTEN01000002.1"/>
</dbReference>
<dbReference type="InterPro" id="IPR000182">
    <property type="entry name" value="GNAT_dom"/>
</dbReference>
<keyword evidence="2" id="KW-0808">Transferase</keyword>
<keyword evidence="3" id="KW-1185">Reference proteome</keyword>
<gene>
    <name evidence="2" type="primary">yqaB</name>
    <name evidence="2" type="ORF">BN1356_01211</name>
</gene>